<dbReference type="InterPro" id="IPR000209">
    <property type="entry name" value="Peptidase_S8/S53_dom"/>
</dbReference>
<evidence type="ECO:0000259" key="1">
    <source>
        <dbReference type="Pfam" id="PF00082"/>
    </source>
</evidence>
<dbReference type="InterPro" id="IPR036852">
    <property type="entry name" value="Peptidase_S8/S53_dom_sf"/>
</dbReference>
<reference evidence="2 3" key="1">
    <citation type="submission" date="2018-05" db="EMBL/GenBank/DDBJ databases">
        <title>Genomic Encyclopedia of Type Strains, Phase IV (KMG-IV): sequencing the most valuable type-strain genomes for metagenomic binning, comparative biology and taxonomic classification.</title>
        <authorList>
            <person name="Goeker M."/>
        </authorList>
    </citation>
    <scope>NUCLEOTIDE SEQUENCE [LARGE SCALE GENOMIC DNA]</scope>
    <source>
        <strain evidence="2 3">DSM 44704</strain>
    </source>
</reference>
<dbReference type="CDD" id="cd04847">
    <property type="entry name" value="Peptidases_S8_Subtilisin_like_2"/>
    <property type="match status" value="1"/>
</dbReference>
<dbReference type="Gene3D" id="3.40.50.200">
    <property type="entry name" value="Peptidase S8/S53 domain"/>
    <property type="match status" value="1"/>
</dbReference>
<accession>A0A318K489</accession>
<dbReference type="OrthoDB" id="5495859at2"/>
<comment type="caution">
    <text evidence="2">The sequence shown here is derived from an EMBL/GenBank/DDBJ whole genome shotgun (WGS) entry which is preliminary data.</text>
</comment>
<organism evidence="2 3">
    <name type="scientific">Nocardia tenerifensis</name>
    <dbReference type="NCBI Taxonomy" id="228006"/>
    <lineage>
        <taxon>Bacteria</taxon>
        <taxon>Bacillati</taxon>
        <taxon>Actinomycetota</taxon>
        <taxon>Actinomycetes</taxon>
        <taxon>Mycobacteriales</taxon>
        <taxon>Nocardiaceae</taxon>
        <taxon>Nocardia</taxon>
    </lineage>
</organism>
<proteinExistence type="predicted"/>
<evidence type="ECO:0000313" key="2">
    <source>
        <dbReference type="EMBL" id="PXX66904.1"/>
    </source>
</evidence>
<dbReference type="Pfam" id="PF00082">
    <property type="entry name" value="Peptidase_S8"/>
    <property type="match status" value="1"/>
</dbReference>
<name>A0A318K489_9NOCA</name>
<dbReference type="EMBL" id="QJKF01000003">
    <property type="protein sequence ID" value="PXX66904.1"/>
    <property type="molecule type" value="Genomic_DNA"/>
</dbReference>
<gene>
    <name evidence="2" type="ORF">DFR70_103659</name>
</gene>
<dbReference type="GO" id="GO:0006508">
    <property type="term" value="P:proteolysis"/>
    <property type="evidence" value="ECO:0007669"/>
    <property type="project" value="InterPro"/>
</dbReference>
<evidence type="ECO:0000313" key="3">
    <source>
        <dbReference type="Proteomes" id="UP000247569"/>
    </source>
</evidence>
<dbReference type="SUPFAM" id="SSF52743">
    <property type="entry name" value="Subtilisin-like"/>
    <property type="match status" value="1"/>
</dbReference>
<protein>
    <submittedName>
        <fullName evidence="2">Subtilase family protein</fullName>
    </submittedName>
</protein>
<keyword evidence="3" id="KW-1185">Reference proteome</keyword>
<sequence>MPGPRFLIGFGERLTEPVVPASSGSSTPAPYTVEQARQRIGSMMARTSDAADDLPDLACPGDLTVAVATLHPAYLSKSGHPTQLLATMQMTAVGSRPSVVVPSQQARRRTDEAGAEYIERFTPTDPRATTQLFLSTSRRNLREFAEHLTSTDRLTSNEYDIVKLEEFRLNTPADRRRLSAAEEGETVAELVLHQDSDLIFNGLIAYARSLDLVVELERRIQSGGMAFVPVKGTKEAIGALGGFSFTRAIRWMPRMRAQLDSEPLRGVSAQAFSPVLPDTEPVNSDLHVAVFDGGIPIGSPLARWVVNHTFPDSGPPDSEDVDHGHQVTSALLFGSIDSAQAAPVPYSYVDHYQVLDQDSESDPLELYTVIERIRSILGQRKYEFVNVSIGPDLPIEDDEIHAWTAFWDDHLSDGNTLATIATGNNGHLDRPSGNARIQVPADSVNAVGVGACDRTGTKWNRANYSAIGPGRSPGVVKPDVLAFGGSETEPFIVVDSAGIAEPLKGTSFAAPAALRAALGARTLFGDKLGPLDLKALLVHTAEGHGSSPATDIGHGRIASRLADMVICGNGEARVLYQGVLTPAKYLRAQIPLPSNLPAGSVQIKATLVYATAVDPADPGNYTRSGLDVTFRPHSGRYKNANQIHADPAQFFRGGGYETEAVLRRDAHKWDTVMHNKVSKRVTSLQNPVFDIHYNARQSGHATGTALPIRYSMVITVTHTKVSDLYEQILGAYATQLEALTPAVNISLDV</sequence>
<dbReference type="AlphaFoldDB" id="A0A318K489"/>
<feature type="domain" description="Peptidase S8/S53" evidence="1">
    <location>
        <begin position="306"/>
        <end position="551"/>
    </location>
</feature>
<dbReference type="InterPro" id="IPR034074">
    <property type="entry name" value="Y4bN_pept_dom"/>
</dbReference>
<dbReference type="GO" id="GO:0004252">
    <property type="term" value="F:serine-type endopeptidase activity"/>
    <property type="evidence" value="ECO:0007669"/>
    <property type="project" value="InterPro"/>
</dbReference>
<dbReference type="Proteomes" id="UP000247569">
    <property type="component" value="Unassembled WGS sequence"/>
</dbReference>